<dbReference type="PANTHER" id="PTHR46148:SF52">
    <property type="entry name" value="OS04G0603800 PROTEIN"/>
    <property type="match status" value="1"/>
</dbReference>
<protein>
    <recommendedName>
        <fullName evidence="1">Chromo domain-containing protein</fullName>
    </recommendedName>
</protein>
<evidence type="ECO:0000259" key="1">
    <source>
        <dbReference type="PROSITE" id="PS50013"/>
    </source>
</evidence>
<evidence type="ECO:0000313" key="5">
    <source>
        <dbReference type="RefSeq" id="XP_071912166.1"/>
    </source>
</evidence>
<dbReference type="InterPro" id="IPR056924">
    <property type="entry name" value="SH3_Tf2-1"/>
</dbReference>
<dbReference type="InterPro" id="IPR000953">
    <property type="entry name" value="Chromo/chromo_shadow_dom"/>
</dbReference>
<dbReference type="InterPro" id="IPR016197">
    <property type="entry name" value="Chromo-like_dom_sf"/>
</dbReference>
<evidence type="ECO:0000313" key="2">
    <source>
        <dbReference type="Proteomes" id="UP001652660"/>
    </source>
</evidence>
<gene>
    <name evidence="5" type="primary">LOC140009763</name>
    <name evidence="3" type="synonym">LOC140009754</name>
    <name evidence="4" type="synonym">LOC140009757</name>
</gene>
<dbReference type="SUPFAM" id="SSF54160">
    <property type="entry name" value="Chromo domain-like"/>
    <property type="match status" value="1"/>
</dbReference>
<organism evidence="2 5">
    <name type="scientific">Coffea arabica</name>
    <name type="common">Arabian coffee</name>
    <dbReference type="NCBI Taxonomy" id="13443"/>
    <lineage>
        <taxon>Eukaryota</taxon>
        <taxon>Viridiplantae</taxon>
        <taxon>Streptophyta</taxon>
        <taxon>Embryophyta</taxon>
        <taxon>Tracheophyta</taxon>
        <taxon>Spermatophyta</taxon>
        <taxon>Magnoliopsida</taxon>
        <taxon>eudicotyledons</taxon>
        <taxon>Gunneridae</taxon>
        <taxon>Pentapetalae</taxon>
        <taxon>asterids</taxon>
        <taxon>lamiids</taxon>
        <taxon>Gentianales</taxon>
        <taxon>Rubiaceae</taxon>
        <taxon>Ixoroideae</taxon>
        <taxon>Gardenieae complex</taxon>
        <taxon>Bertiereae - Coffeeae clade</taxon>
        <taxon>Coffeeae</taxon>
        <taxon>Coffea</taxon>
    </lineage>
</organism>
<evidence type="ECO:0000313" key="4">
    <source>
        <dbReference type="RefSeq" id="XP_071912159.1"/>
    </source>
</evidence>
<dbReference type="Pfam" id="PF00385">
    <property type="entry name" value="Chromo"/>
    <property type="match status" value="1"/>
</dbReference>
<dbReference type="RefSeq" id="XP_071912166.1">
    <property type="nucleotide sequence ID" value="XM_072056065.1"/>
</dbReference>
<reference evidence="3 4" key="1">
    <citation type="submission" date="2025-05" db="UniProtKB">
        <authorList>
            <consortium name="RefSeq"/>
        </authorList>
    </citation>
    <scope>IDENTIFICATION</scope>
    <source>
        <tissue evidence="3 4">Leaves</tissue>
    </source>
</reference>
<keyword evidence="2" id="KW-1185">Reference proteome</keyword>
<dbReference type="RefSeq" id="XP_071912159.1">
    <property type="nucleotide sequence ID" value="XM_072056058.1"/>
</dbReference>
<feature type="domain" description="Chromo" evidence="1">
    <location>
        <begin position="125"/>
        <end position="175"/>
    </location>
</feature>
<dbReference type="Pfam" id="PF24626">
    <property type="entry name" value="SH3_Tf2-1"/>
    <property type="match status" value="1"/>
</dbReference>
<name>A0ABM4UXZ4_COFAR</name>
<dbReference type="Proteomes" id="UP001652660">
    <property type="component" value="Chromosome 6e"/>
</dbReference>
<evidence type="ECO:0000313" key="3">
    <source>
        <dbReference type="RefSeq" id="XP_071912157.1"/>
    </source>
</evidence>
<dbReference type="PROSITE" id="PS50013">
    <property type="entry name" value="CHROMO_2"/>
    <property type="match status" value="1"/>
</dbReference>
<sequence length="175" mass="20782">MIQERNKISNCFRDNLVKAQHRMKYFADQHRTERKFAVGDWVFLKLQPYRQHTVAVRKCLKLSTKYFGPFQLEKKIGSVAYKLKLPAGTKSHHVFHVSLLKKKLGPMQGSSTKLPKLDTQDQCRLQPEIILRRRVIMREGQPIVQYLIKWNQLDYEEASWEDKSFIENQFPTFQT</sequence>
<dbReference type="PANTHER" id="PTHR46148">
    <property type="entry name" value="CHROMO DOMAIN-CONTAINING PROTEIN"/>
    <property type="match status" value="1"/>
</dbReference>
<dbReference type="InterPro" id="IPR023780">
    <property type="entry name" value="Chromo_domain"/>
</dbReference>
<dbReference type="GeneID" id="140009763"/>
<dbReference type="RefSeq" id="XP_071912157.1">
    <property type="nucleotide sequence ID" value="XM_072056056.1"/>
</dbReference>
<accession>A0ABM4UXZ4</accession>
<dbReference type="Gene3D" id="2.40.50.40">
    <property type="match status" value="1"/>
</dbReference>
<proteinExistence type="predicted"/>